<dbReference type="GO" id="GO:0003677">
    <property type="term" value="F:DNA binding"/>
    <property type="evidence" value="ECO:0007669"/>
    <property type="project" value="InterPro"/>
</dbReference>
<dbReference type="Pfam" id="PF04542">
    <property type="entry name" value="Sigma70_r2"/>
    <property type="match status" value="1"/>
</dbReference>
<dbReference type="RefSeq" id="WP_079684970.1">
    <property type="nucleotide sequence ID" value="NZ_FUZU01000001.1"/>
</dbReference>
<dbReference type="OrthoDB" id="1027298at2"/>
<protein>
    <submittedName>
        <fullName evidence="7">RNA polymerase sigma-70 factor, ECF subfamily</fullName>
    </submittedName>
</protein>
<keyword evidence="8" id="KW-1185">Reference proteome</keyword>
<evidence type="ECO:0000313" key="8">
    <source>
        <dbReference type="Proteomes" id="UP000190961"/>
    </source>
</evidence>
<evidence type="ECO:0000256" key="3">
    <source>
        <dbReference type="ARBA" id="ARBA00023082"/>
    </source>
</evidence>
<evidence type="ECO:0000256" key="2">
    <source>
        <dbReference type="ARBA" id="ARBA00023015"/>
    </source>
</evidence>
<dbReference type="GO" id="GO:0016987">
    <property type="term" value="F:sigma factor activity"/>
    <property type="evidence" value="ECO:0007669"/>
    <property type="project" value="UniProtKB-KW"/>
</dbReference>
<evidence type="ECO:0000256" key="4">
    <source>
        <dbReference type="ARBA" id="ARBA00023163"/>
    </source>
</evidence>
<dbReference type="NCBIfam" id="TIGR02937">
    <property type="entry name" value="sigma70-ECF"/>
    <property type="match status" value="1"/>
</dbReference>
<organism evidence="7 8">
    <name type="scientific">Ohtaekwangia koreensis</name>
    <dbReference type="NCBI Taxonomy" id="688867"/>
    <lineage>
        <taxon>Bacteria</taxon>
        <taxon>Pseudomonadati</taxon>
        <taxon>Bacteroidota</taxon>
        <taxon>Cytophagia</taxon>
        <taxon>Cytophagales</taxon>
        <taxon>Fulvivirgaceae</taxon>
        <taxon>Ohtaekwangia</taxon>
    </lineage>
</organism>
<dbReference type="InterPro" id="IPR013325">
    <property type="entry name" value="RNA_pol_sigma_r2"/>
</dbReference>
<dbReference type="InterPro" id="IPR014284">
    <property type="entry name" value="RNA_pol_sigma-70_dom"/>
</dbReference>
<dbReference type="InterPro" id="IPR013249">
    <property type="entry name" value="RNA_pol_sigma70_r4_t2"/>
</dbReference>
<evidence type="ECO:0000259" key="6">
    <source>
        <dbReference type="Pfam" id="PF08281"/>
    </source>
</evidence>
<keyword evidence="3" id="KW-0731">Sigma factor</keyword>
<dbReference type="GO" id="GO:0006352">
    <property type="term" value="P:DNA-templated transcription initiation"/>
    <property type="evidence" value="ECO:0007669"/>
    <property type="project" value="InterPro"/>
</dbReference>
<dbReference type="Gene3D" id="1.10.10.10">
    <property type="entry name" value="Winged helix-like DNA-binding domain superfamily/Winged helix DNA-binding domain"/>
    <property type="match status" value="1"/>
</dbReference>
<dbReference type="Proteomes" id="UP000190961">
    <property type="component" value="Unassembled WGS sequence"/>
</dbReference>
<gene>
    <name evidence="7" type="ORF">SAMN05660236_0332</name>
</gene>
<dbReference type="Pfam" id="PF08281">
    <property type="entry name" value="Sigma70_r4_2"/>
    <property type="match status" value="1"/>
</dbReference>
<dbReference type="InterPro" id="IPR036388">
    <property type="entry name" value="WH-like_DNA-bd_sf"/>
</dbReference>
<dbReference type="PANTHER" id="PTHR43133">
    <property type="entry name" value="RNA POLYMERASE ECF-TYPE SIGMA FACTO"/>
    <property type="match status" value="1"/>
</dbReference>
<dbReference type="InterPro" id="IPR007627">
    <property type="entry name" value="RNA_pol_sigma70_r2"/>
</dbReference>
<dbReference type="InterPro" id="IPR013324">
    <property type="entry name" value="RNA_pol_sigma_r3/r4-like"/>
</dbReference>
<dbReference type="SUPFAM" id="SSF88659">
    <property type="entry name" value="Sigma3 and sigma4 domains of RNA polymerase sigma factors"/>
    <property type="match status" value="1"/>
</dbReference>
<feature type="domain" description="RNA polymerase sigma factor 70 region 4 type 2" evidence="6">
    <location>
        <begin position="132"/>
        <end position="179"/>
    </location>
</feature>
<dbReference type="EMBL" id="FUZU01000001">
    <property type="protein sequence ID" value="SKC41914.1"/>
    <property type="molecule type" value="Genomic_DNA"/>
</dbReference>
<evidence type="ECO:0000256" key="1">
    <source>
        <dbReference type="ARBA" id="ARBA00010641"/>
    </source>
</evidence>
<evidence type="ECO:0000313" key="7">
    <source>
        <dbReference type="EMBL" id="SKC41914.1"/>
    </source>
</evidence>
<dbReference type="STRING" id="688867.SAMN05660236_0332"/>
<dbReference type="InterPro" id="IPR039425">
    <property type="entry name" value="RNA_pol_sigma-70-like"/>
</dbReference>
<feature type="domain" description="RNA polymerase sigma-70 region 2" evidence="5">
    <location>
        <begin position="27"/>
        <end position="94"/>
    </location>
</feature>
<dbReference type="SUPFAM" id="SSF88946">
    <property type="entry name" value="Sigma2 domain of RNA polymerase sigma factors"/>
    <property type="match status" value="1"/>
</dbReference>
<keyword evidence="2" id="KW-0805">Transcription regulation</keyword>
<dbReference type="PANTHER" id="PTHR43133:SF51">
    <property type="entry name" value="RNA POLYMERASE SIGMA FACTOR"/>
    <property type="match status" value="1"/>
</dbReference>
<reference evidence="7 8" key="1">
    <citation type="submission" date="2017-02" db="EMBL/GenBank/DDBJ databases">
        <authorList>
            <person name="Peterson S.W."/>
        </authorList>
    </citation>
    <scope>NUCLEOTIDE SEQUENCE [LARGE SCALE GENOMIC DNA]</scope>
    <source>
        <strain evidence="7 8">DSM 25262</strain>
    </source>
</reference>
<name>A0A1T5IRV0_9BACT</name>
<accession>A0A1T5IRV0</accession>
<keyword evidence="4" id="KW-0804">Transcription</keyword>
<dbReference type="Gene3D" id="1.10.1740.10">
    <property type="match status" value="1"/>
</dbReference>
<dbReference type="AlphaFoldDB" id="A0A1T5IRV0"/>
<comment type="similarity">
    <text evidence="1">Belongs to the sigma-70 factor family. ECF subfamily.</text>
</comment>
<proteinExistence type="inferred from homology"/>
<evidence type="ECO:0000259" key="5">
    <source>
        <dbReference type="Pfam" id="PF04542"/>
    </source>
</evidence>
<sequence>MKTFSQFSDEQLISHILENDKDALGELYNRYFKKVYQKCFSILKENDIAFDVAQDSIMKAFDKLESFKGNAQFSTWLYIITHRDCLAYLRKKNKTTMQSLEENTQEDEDIKESDFVSQHEHEEADQENIMFALIEHLPAEEKSLLLLKYQQGKSIEDLQASYHLTSSAIKMRLKRSKDRINELYWVALVSGLPYALSLL</sequence>